<evidence type="ECO:0000313" key="1">
    <source>
        <dbReference type="EMBL" id="GFE82433.1"/>
    </source>
</evidence>
<keyword evidence="2" id="KW-1185">Reference proteome</keyword>
<organism evidence="1 2">
    <name type="scientific">Steroidobacter agaridevorans</name>
    <dbReference type="NCBI Taxonomy" id="2695856"/>
    <lineage>
        <taxon>Bacteria</taxon>
        <taxon>Pseudomonadati</taxon>
        <taxon>Pseudomonadota</taxon>
        <taxon>Gammaproteobacteria</taxon>
        <taxon>Steroidobacterales</taxon>
        <taxon>Steroidobacteraceae</taxon>
        <taxon>Steroidobacter</taxon>
    </lineage>
</organism>
<accession>A0A829YHS2</accession>
<gene>
    <name evidence="1" type="ORF">GCM10011487_44330</name>
</gene>
<dbReference type="Proteomes" id="UP000445000">
    <property type="component" value="Unassembled WGS sequence"/>
</dbReference>
<name>A0A829YHS2_9GAMM</name>
<reference evidence="2" key="1">
    <citation type="submission" date="2020-01" db="EMBL/GenBank/DDBJ databases">
        <title>'Steroidobacter agaridevorans' sp. nov., agar-degrading bacteria isolated from rhizosphere soils.</title>
        <authorList>
            <person name="Ikenaga M."/>
            <person name="Kataoka M."/>
            <person name="Murouchi A."/>
            <person name="Katsuragi S."/>
            <person name="Sakai M."/>
        </authorList>
    </citation>
    <scope>NUCLEOTIDE SEQUENCE [LARGE SCALE GENOMIC DNA]</scope>
    <source>
        <strain evidence="2">YU21-B</strain>
    </source>
</reference>
<protein>
    <submittedName>
        <fullName evidence="1">Uncharacterized protein</fullName>
    </submittedName>
</protein>
<dbReference type="AlphaFoldDB" id="A0A829YHS2"/>
<proteinExistence type="predicted"/>
<dbReference type="EMBL" id="BLJN01000004">
    <property type="protein sequence ID" value="GFE82433.1"/>
    <property type="molecule type" value="Genomic_DNA"/>
</dbReference>
<comment type="caution">
    <text evidence="1">The sequence shown here is derived from an EMBL/GenBank/DDBJ whole genome shotgun (WGS) entry which is preliminary data.</text>
</comment>
<evidence type="ECO:0000313" key="2">
    <source>
        <dbReference type="Proteomes" id="UP000445000"/>
    </source>
</evidence>
<sequence length="72" mass="7965">MVWAAAGNASTLKLHAGSNDARSAPHVRFNILSPWRVARLSFCKREWTQVERPGFSGSFSDGEFLAFILQAV</sequence>